<protein>
    <submittedName>
        <fullName evidence="1">Uncharacterized protein</fullName>
    </submittedName>
</protein>
<keyword evidence="2" id="KW-1185">Reference proteome</keyword>
<reference evidence="1" key="1">
    <citation type="submission" date="2025-08" db="UniProtKB">
        <authorList>
            <consortium name="Ensembl"/>
        </authorList>
    </citation>
    <scope>IDENTIFICATION</scope>
</reference>
<reference evidence="1" key="2">
    <citation type="submission" date="2025-09" db="UniProtKB">
        <authorList>
            <consortium name="Ensembl"/>
        </authorList>
    </citation>
    <scope>IDENTIFICATION</scope>
</reference>
<evidence type="ECO:0000313" key="1">
    <source>
        <dbReference type="Ensembl" id="ENSCPRP00005019703.1"/>
    </source>
</evidence>
<dbReference type="Proteomes" id="UP000594220">
    <property type="component" value="Unplaced"/>
</dbReference>
<accession>A0A7M4F5L3</accession>
<organism evidence="1 2">
    <name type="scientific">Crocodylus porosus</name>
    <name type="common">Saltwater crocodile</name>
    <name type="synonym">Estuarine crocodile</name>
    <dbReference type="NCBI Taxonomy" id="8502"/>
    <lineage>
        <taxon>Eukaryota</taxon>
        <taxon>Metazoa</taxon>
        <taxon>Chordata</taxon>
        <taxon>Craniata</taxon>
        <taxon>Vertebrata</taxon>
        <taxon>Euteleostomi</taxon>
        <taxon>Archelosauria</taxon>
        <taxon>Archosauria</taxon>
        <taxon>Crocodylia</taxon>
        <taxon>Longirostres</taxon>
        <taxon>Crocodylidae</taxon>
        <taxon>Crocodylus</taxon>
    </lineage>
</organism>
<name>A0A7M4F5L3_CROPO</name>
<dbReference type="Ensembl" id="ENSCPRT00005023032.1">
    <property type="protein sequence ID" value="ENSCPRP00005019703.1"/>
    <property type="gene ID" value="ENSCPRG00005013734.1"/>
</dbReference>
<evidence type="ECO:0000313" key="2">
    <source>
        <dbReference type="Proteomes" id="UP000594220"/>
    </source>
</evidence>
<dbReference type="AlphaFoldDB" id="A0A7M4F5L3"/>
<sequence length="68" mass="8151">MCISIYKDVNSKAYLLRLSSFFNLYLHSCSSNLFFSIQFLTVVLFLVHEFFYHFHRISLYRFLSAPIT</sequence>
<proteinExistence type="predicted"/>